<dbReference type="InterPro" id="IPR009057">
    <property type="entry name" value="Homeodomain-like_sf"/>
</dbReference>
<evidence type="ECO:0000313" key="5">
    <source>
        <dbReference type="Proteomes" id="UP000053593"/>
    </source>
</evidence>
<feature type="non-terminal residue" evidence="4">
    <location>
        <position position="1"/>
    </location>
</feature>
<dbReference type="PROSITE" id="PS51253">
    <property type="entry name" value="HTH_CENPB"/>
    <property type="match status" value="1"/>
</dbReference>
<keyword evidence="2" id="KW-0539">Nucleus</keyword>
<dbReference type="PANTHER" id="PTHR19303:SF70">
    <property type="entry name" value="HTH CENPB-TYPE DOMAIN-CONTAINING PROTEIN"/>
    <property type="match status" value="1"/>
</dbReference>
<dbReference type="OrthoDB" id="9909311at2759"/>
<dbReference type="HOGENOM" id="CLU_1682082_0_0_1"/>
<dbReference type="Pfam" id="PF04218">
    <property type="entry name" value="CENP-B_N"/>
    <property type="match status" value="1"/>
</dbReference>
<gene>
    <name evidence="4" type="ORF">GYMLUDRAFT_127822</name>
</gene>
<reference evidence="4 5" key="1">
    <citation type="submission" date="2014-04" db="EMBL/GenBank/DDBJ databases">
        <title>Evolutionary Origins and Diversification of the Mycorrhizal Mutualists.</title>
        <authorList>
            <consortium name="DOE Joint Genome Institute"/>
            <consortium name="Mycorrhizal Genomics Consortium"/>
            <person name="Kohler A."/>
            <person name="Kuo A."/>
            <person name="Nagy L.G."/>
            <person name="Floudas D."/>
            <person name="Copeland A."/>
            <person name="Barry K.W."/>
            <person name="Cichocki N."/>
            <person name="Veneault-Fourrey C."/>
            <person name="LaButti K."/>
            <person name="Lindquist E.A."/>
            <person name="Lipzen A."/>
            <person name="Lundell T."/>
            <person name="Morin E."/>
            <person name="Murat C."/>
            <person name="Riley R."/>
            <person name="Ohm R."/>
            <person name="Sun H."/>
            <person name="Tunlid A."/>
            <person name="Henrissat B."/>
            <person name="Grigoriev I.V."/>
            <person name="Hibbett D.S."/>
            <person name="Martin F."/>
        </authorList>
    </citation>
    <scope>NUCLEOTIDE SEQUENCE [LARGE SCALE GENOMIC DNA]</scope>
    <source>
        <strain evidence="4 5">FD-317 M1</strain>
    </source>
</reference>
<organism evidence="4 5">
    <name type="scientific">Collybiopsis luxurians FD-317 M1</name>
    <dbReference type="NCBI Taxonomy" id="944289"/>
    <lineage>
        <taxon>Eukaryota</taxon>
        <taxon>Fungi</taxon>
        <taxon>Dikarya</taxon>
        <taxon>Basidiomycota</taxon>
        <taxon>Agaricomycotina</taxon>
        <taxon>Agaricomycetes</taxon>
        <taxon>Agaricomycetidae</taxon>
        <taxon>Agaricales</taxon>
        <taxon>Marasmiineae</taxon>
        <taxon>Omphalotaceae</taxon>
        <taxon>Collybiopsis</taxon>
        <taxon>Collybiopsis luxurians</taxon>
    </lineage>
</organism>
<dbReference type="AlphaFoldDB" id="A0A0D0C0Z3"/>
<dbReference type="InterPro" id="IPR007889">
    <property type="entry name" value="HTH_Psq"/>
</dbReference>
<dbReference type="Pfam" id="PF03221">
    <property type="entry name" value="HTH_Tnp_Tc5"/>
    <property type="match status" value="1"/>
</dbReference>
<name>A0A0D0C0Z3_9AGAR</name>
<accession>A0A0D0C0Z3</accession>
<evidence type="ECO:0000259" key="3">
    <source>
        <dbReference type="PROSITE" id="PS51253"/>
    </source>
</evidence>
<evidence type="ECO:0000256" key="2">
    <source>
        <dbReference type="ARBA" id="ARBA00023242"/>
    </source>
</evidence>
<dbReference type="GO" id="GO:0003677">
    <property type="term" value="F:DNA binding"/>
    <property type="evidence" value="ECO:0007669"/>
    <property type="project" value="UniProtKB-KW"/>
</dbReference>
<dbReference type="Proteomes" id="UP000053593">
    <property type="component" value="Unassembled WGS sequence"/>
</dbReference>
<dbReference type="InterPro" id="IPR050863">
    <property type="entry name" value="CenT-Element_Derived"/>
</dbReference>
<feature type="domain" description="HTH CENPB-type" evidence="3">
    <location>
        <begin position="70"/>
        <end position="145"/>
    </location>
</feature>
<keyword evidence="5" id="KW-1185">Reference proteome</keyword>
<protein>
    <recommendedName>
        <fullName evidence="3">HTH CENPB-type domain-containing protein</fullName>
    </recommendedName>
</protein>
<dbReference type="Gene3D" id="1.10.10.60">
    <property type="entry name" value="Homeodomain-like"/>
    <property type="match status" value="2"/>
</dbReference>
<keyword evidence="1" id="KW-0238">DNA-binding</keyword>
<evidence type="ECO:0000256" key="1">
    <source>
        <dbReference type="ARBA" id="ARBA00023125"/>
    </source>
</evidence>
<dbReference type="SMART" id="SM00674">
    <property type="entry name" value="CENPB"/>
    <property type="match status" value="1"/>
</dbReference>
<dbReference type="PANTHER" id="PTHR19303">
    <property type="entry name" value="TRANSPOSON"/>
    <property type="match status" value="1"/>
</dbReference>
<dbReference type="InterPro" id="IPR006600">
    <property type="entry name" value="HTH_CenpB_DNA-bd_dom"/>
</dbReference>
<feature type="non-terminal residue" evidence="4">
    <location>
        <position position="157"/>
    </location>
</feature>
<dbReference type="EMBL" id="KN834801">
    <property type="protein sequence ID" value="KIK56014.1"/>
    <property type="molecule type" value="Genomic_DNA"/>
</dbReference>
<dbReference type="GO" id="GO:0005634">
    <property type="term" value="C:nucleus"/>
    <property type="evidence" value="ECO:0007669"/>
    <property type="project" value="TreeGrafter"/>
</dbReference>
<proteinExistence type="predicted"/>
<sequence>PKPKAHKQCLYDIDRKAICEYYLAHPKEKQEVIARRFSVERSTISKILKHKKKWLNIMPSGTNGVDLARKGAKHRPFKFPVVESEMHKWIIDNPNQHHHGPLSDTSLCNKARAIARSHGITAEQFKASSGWVDSFKNRHGIRNGHWWGYQQNVHDGN</sequence>
<evidence type="ECO:0000313" key="4">
    <source>
        <dbReference type="EMBL" id="KIK56014.1"/>
    </source>
</evidence>
<dbReference type="SUPFAM" id="SSF46689">
    <property type="entry name" value="Homeodomain-like"/>
    <property type="match status" value="2"/>
</dbReference>